<organism evidence="2">
    <name type="scientific">Desulfobacca acetoxidans</name>
    <dbReference type="NCBI Taxonomy" id="60893"/>
    <lineage>
        <taxon>Bacteria</taxon>
        <taxon>Pseudomonadati</taxon>
        <taxon>Thermodesulfobacteriota</taxon>
        <taxon>Desulfobaccia</taxon>
        <taxon>Desulfobaccales</taxon>
        <taxon>Desulfobaccaceae</taxon>
        <taxon>Desulfobacca</taxon>
    </lineage>
</organism>
<sequence length="133" mass="15311">MPWLPLFLVLVTLAVGCQGKVLTQWPRQEIFASYVKYQGVKLGMTREEVEGIMGPPHSREEGDYRGGHFVITFYRTHNMDYPESGTVRGGYTPLVFQNDRLVGKGKRDYLRAVDRPWSEETPASPTIFERKSW</sequence>
<comment type="caution">
    <text evidence="2">The sequence shown here is derived from an EMBL/GenBank/DDBJ whole genome shotgun (WGS) entry which is preliminary data.</text>
</comment>
<dbReference type="InterPro" id="IPR021534">
    <property type="entry name" value="DUF3192"/>
</dbReference>
<protein>
    <submittedName>
        <fullName evidence="2">DUF3192 domain-containing protein</fullName>
    </submittedName>
</protein>
<proteinExistence type="predicted"/>
<reference evidence="2" key="1">
    <citation type="journal article" date="2020" name="mSystems">
        <title>Genome- and Community-Level Interaction Insights into Carbon Utilization and Element Cycling Functions of Hydrothermarchaeota in Hydrothermal Sediment.</title>
        <authorList>
            <person name="Zhou Z."/>
            <person name="Liu Y."/>
            <person name="Xu W."/>
            <person name="Pan J."/>
            <person name="Luo Z.H."/>
            <person name="Li M."/>
        </authorList>
    </citation>
    <scope>NUCLEOTIDE SEQUENCE [LARGE SCALE GENOMIC DNA]</scope>
    <source>
        <strain evidence="2">SpSt-853</strain>
    </source>
</reference>
<accession>A0A7C5EMT2</accession>
<dbReference type="Gene3D" id="3.30.1450.10">
    <property type="match status" value="1"/>
</dbReference>
<name>A0A7C5EMT2_9BACT</name>
<evidence type="ECO:0000313" key="2">
    <source>
        <dbReference type="EMBL" id="HGZ12220.1"/>
    </source>
</evidence>
<gene>
    <name evidence="2" type="ORF">ENW48_08375</name>
</gene>
<dbReference type="Pfam" id="PF11399">
    <property type="entry name" value="DUF3192"/>
    <property type="match status" value="1"/>
</dbReference>
<dbReference type="EMBL" id="DTKJ01000058">
    <property type="protein sequence ID" value="HGZ12220.1"/>
    <property type="molecule type" value="Genomic_DNA"/>
</dbReference>
<dbReference type="AlphaFoldDB" id="A0A7C5EMT2"/>
<evidence type="ECO:0000256" key="1">
    <source>
        <dbReference type="ARBA" id="ARBA00022729"/>
    </source>
</evidence>
<keyword evidence="1" id="KW-0732">Signal</keyword>
<dbReference type="InterPro" id="IPR037873">
    <property type="entry name" value="BamE-like"/>
</dbReference>